<dbReference type="EMBL" id="LAVV01010664">
    <property type="protein sequence ID" value="KNZ48735.1"/>
    <property type="molecule type" value="Genomic_DNA"/>
</dbReference>
<sequence>MSNILTPHWLNCKSWSISRNLVETATALMKDTNKNRPYRNKKRNPAYCSPGSHNPLASHDESSCWNLHPELRPNHKGPSTQLVEKLIKTTHACNLRISTGGHHNFLQSTAVGYAVLLLSATILLNSHVPTFLTCNSPTRFPLISPWLVHPIGTPDLVTRVLNIKRNWCPLIHQPTVNVRYVHCAR</sequence>
<accession>A0A0L6ULN1</accession>
<gene>
    <name evidence="1" type="ORF">VP01_544g8</name>
</gene>
<reference evidence="1 2" key="1">
    <citation type="submission" date="2015-08" db="EMBL/GenBank/DDBJ databases">
        <title>Next Generation Sequencing and Analysis of the Genome of Puccinia sorghi L Schw, the Causal Agent of Maize Common Rust.</title>
        <authorList>
            <person name="Rochi L."/>
            <person name="Burguener G."/>
            <person name="Darino M."/>
            <person name="Turjanski A."/>
            <person name="Kreff E."/>
            <person name="Dieguez M.J."/>
            <person name="Sacco F."/>
        </authorList>
    </citation>
    <scope>NUCLEOTIDE SEQUENCE [LARGE SCALE GENOMIC DNA]</scope>
    <source>
        <strain evidence="1 2">RO10H11247</strain>
    </source>
</reference>
<organism evidence="1 2">
    <name type="scientific">Puccinia sorghi</name>
    <dbReference type="NCBI Taxonomy" id="27349"/>
    <lineage>
        <taxon>Eukaryota</taxon>
        <taxon>Fungi</taxon>
        <taxon>Dikarya</taxon>
        <taxon>Basidiomycota</taxon>
        <taxon>Pucciniomycotina</taxon>
        <taxon>Pucciniomycetes</taxon>
        <taxon>Pucciniales</taxon>
        <taxon>Pucciniaceae</taxon>
        <taxon>Puccinia</taxon>
    </lineage>
</organism>
<dbReference type="VEuPathDB" id="FungiDB:VP01_544g8"/>
<dbReference type="AlphaFoldDB" id="A0A0L6ULN1"/>
<protein>
    <submittedName>
        <fullName evidence="1">Uncharacterized protein</fullName>
    </submittedName>
</protein>
<dbReference type="OrthoDB" id="2517554at2759"/>
<comment type="caution">
    <text evidence="1">The sequence shown here is derived from an EMBL/GenBank/DDBJ whole genome shotgun (WGS) entry which is preliminary data.</text>
</comment>
<evidence type="ECO:0000313" key="2">
    <source>
        <dbReference type="Proteomes" id="UP000037035"/>
    </source>
</evidence>
<name>A0A0L6ULN1_9BASI</name>
<dbReference type="Proteomes" id="UP000037035">
    <property type="component" value="Unassembled WGS sequence"/>
</dbReference>
<keyword evidence="2" id="KW-1185">Reference proteome</keyword>
<evidence type="ECO:0000313" key="1">
    <source>
        <dbReference type="EMBL" id="KNZ48735.1"/>
    </source>
</evidence>
<proteinExistence type="predicted"/>